<evidence type="ECO:0000313" key="4">
    <source>
        <dbReference type="Proteomes" id="UP000553632"/>
    </source>
</evidence>
<organism evidence="3 4">
    <name type="scientific">Perkinsus olseni</name>
    <name type="common">Perkinsus atlanticus</name>
    <dbReference type="NCBI Taxonomy" id="32597"/>
    <lineage>
        <taxon>Eukaryota</taxon>
        <taxon>Sar</taxon>
        <taxon>Alveolata</taxon>
        <taxon>Perkinsozoa</taxon>
        <taxon>Perkinsea</taxon>
        <taxon>Perkinsida</taxon>
        <taxon>Perkinsidae</taxon>
        <taxon>Perkinsus</taxon>
    </lineage>
</organism>
<proteinExistence type="predicted"/>
<accession>A0A7J6TV29</accession>
<evidence type="ECO:0000256" key="1">
    <source>
        <dbReference type="SAM" id="MobiDB-lite"/>
    </source>
</evidence>
<evidence type="ECO:0000313" key="3">
    <source>
        <dbReference type="EMBL" id="KAF4748501.1"/>
    </source>
</evidence>
<sequence length="228" mass="24492">MAPPPPPSSIAAASSLTSTTSISSMAKDVPSLQKDFTEFWVAATRVVRLKRGQIDIDIAKKVSQLMKAILSAAHRGQQNGLPQGRKDKRQVSLRVYGLLIKGACVLFSRKADLVLKRCDAVMAKPSSVVSLNPGCVEASLWVGAGARLLLRFRETLRSTKGIAGDEDEERGPAAAAAKKRKKGKQRKRKVAQDDQDADPSPEEAGSDGAERRVRRRAGSDHPPSVGDS</sequence>
<dbReference type="AlphaFoldDB" id="A0A7J6TV29"/>
<keyword evidence="4" id="KW-1185">Reference proteome</keyword>
<feature type="non-terminal residue" evidence="3">
    <location>
        <position position="1"/>
    </location>
</feature>
<dbReference type="Pfam" id="PF04825">
    <property type="entry name" value="Rad21_Rec8_N"/>
    <property type="match status" value="1"/>
</dbReference>
<feature type="region of interest" description="Disordered" evidence="1">
    <location>
        <begin position="163"/>
        <end position="228"/>
    </location>
</feature>
<feature type="compositionally biased region" description="Basic residues" evidence="1">
    <location>
        <begin position="177"/>
        <end position="189"/>
    </location>
</feature>
<gene>
    <name evidence="3" type="ORF">FOZ63_011294</name>
</gene>
<comment type="caution">
    <text evidence="3">The sequence shown here is derived from an EMBL/GenBank/DDBJ whole genome shotgun (WGS) entry which is preliminary data.</text>
</comment>
<dbReference type="EMBL" id="JABANO010008460">
    <property type="protein sequence ID" value="KAF4748501.1"/>
    <property type="molecule type" value="Genomic_DNA"/>
</dbReference>
<feature type="compositionally biased region" description="Acidic residues" evidence="1">
    <location>
        <begin position="193"/>
        <end position="205"/>
    </location>
</feature>
<dbReference type="InterPro" id="IPR006910">
    <property type="entry name" value="Rad21_Rec8_N"/>
</dbReference>
<dbReference type="Proteomes" id="UP000553632">
    <property type="component" value="Unassembled WGS sequence"/>
</dbReference>
<reference evidence="3 4" key="1">
    <citation type="submission" date="2020-04" db="EMBL/GenBank/DDBJ databases">
        <title>Perkinsus olseni comparative genomics.</title>
        <authorList>
            <person name="Bogema D.R."/>
        </authorList>
    </citation>
    <scope>NUCLEOTIDE SEQUENCE [LARGE SCALE GENOMIC DNA]</scope>
    <source>
        <strain evidence="3 4">ATCC PRA-207</strain>
    </source>
</reference>
<protein>
    <recommendedName>
        <fullName evidence="2">Rad21/Rec8-like protein N-terminal domain-containing protein</fullName>
    </recommendedName>
</protein>
<feature type="domain" description="Rad21/Rec8-like protein N-terminal" evidence="2">
    <location>
        <begin position="33"/>
        <end position="124"/>
    </location>
</feature>
<evidence type="ECO:0000259" key="2">
    <source>
        <dbReference type="Pfam" id="PF04825"/>
    </source>
</evidence>
<name>A0A7J6TV29_PEROL</name>